<dbReference type="InterPro" id="IPR036942">
    <property type="entry name" value="Beta-barrel_TonB_sf"/>
</dbReference>
<dbReference type="PANTHER" id="PTHR30069:SF41">
    <property type="entry name" value="HEME_HEMOPEXIN UTILIZATION PROTEIN C"/>
    <property type="match status" value="1"/>
</dbReference>
<evidence type="ECO:0000256" key="2">
    <source>
        <dbReference type="ARBA" id="ARBA00009810"/>
    </source>
</evidence>
<dbReference type="Proteomes" id="UP000033220">
    <property type="component" value="Chromosome DSM 122"/>
</dbReference>
<dbReference type="Gene3D" id="2.170.130.10">
    <property type="entry name" value="TonB-dependent receptor, plug domain"/>
    <property type="match status" value="1"/>
</dbReference>
<feature type="domain" description="TonB-dependent receptor-like beta-barrel" evidence="13">
    <location>
        <begin position="280"/>
        <end position="705"/>
    </location>
</feature>
<dbReference type="NCBIfam" id="TIGR01786">
    <property type="entry name" value="TonB-hemlactrns"/>
    <property type="match status" value="1"/>
</dbReference>
<dbReference type="HOGENOM" id="CLU_008287_19_3_5"/>
<keyword evidence="4 10" id="KW-1134">Transmembrane beta strand</keyword>
<dbReference type="PANTHER" id="PTHR30069">
    <property type="entry name" value="TONB-DEPENDENT OUTER MEMBRANE RECEPTOR"/>
    <property type="match status" value="1"/>
</dbReference>
<dbReference type="CDD" id="cd01347">
    <property type="entry name" value="ligand_gated_channel"/>
    <property type="match status" value="1"/>
</dbReference>
<evidence type="ECO:0000256" key="11">
    <source>
        <dbReference type="RuleBase" id="RU003357"/>
    </source>
</evidence>
<gene>
    <name evidence="15" type="ORF">RSPPHO_02602</name>
</gene>
<dbReference type="InterPro" id="IPR011276">
    <property type="entry name" value="TonB_haem/Hb_rcpt"/>
</dbReference>
<dbReference type="Gene3D" id="2.40.170.20">
    <property type="entry name" value="TonB-dependent receptor, beta-barrel domain"/>
    <property type="match status" value="1"/>
</dbReference>
<feature type="compositionally biased region" description="Low complexity" evidence="12">
    <location>
        <begin position="47"/>
        <end position="62"/>
    </location>
</feature>
<name>H6SMU3_PARPM</name>
<evidence type="ECO:0000313" key="16">
    <source>
        <dbReference type="Proteomes" id="UP000033220"/>
    </source>
</evidence>
<evidence type="ECO:0000256" key="9">
    <source>
        <dbReference type="ARBA" id="ARBA00023237"/>
    </source>
</evidence>
<dbReference type="InterPro" id="IPR010949">
    <property type="entry name" value="TonB_Hb/transfer/lactofer_rcpt"/>
</dbReference>
<dbReference type="GO" id="GO:0015232">
    <property type="term" value="F:heme transmembrane transporter activity"/>
    <property type="evidence" value="ECO:0007669"/>
    <property type="project" value="InterPro"/>
</dbReference>
<comment type="subcellular location">
    <subcellularLocation>
        <location evidence="1 10">Cell outer membrane</location>
        <topology evidence="1 10">Multi-pass membrane protein</topology>
    </subcellularLocation>
</comment>
<dbReference type="NCBIfam" id="TIGR01785">
    <property type="entry name" value="TonB-hemin"/>
    <property type="match status" value="1"/>
</dbReference>
<dbReference type="EMBL" id="HE663493">
    <property type="protein sequence ID" value="CCG09228.1"/>
    <property type="molecule type" value="Genomic_DNA"/>
</dbReference>
<dbReference type="OrthoDB" id="9760333at2"/>
<dbReference type="KEGG" id="rpm:RSPPHO_02602"/>
<keyword evidence="16" id="KW-1185">Reference proteome</keyword>
<accession>H6SMU3</accession>
<dbReference type="InterPro" id="IPR039426">
    <property type="entry name" value="TonB-dep_rcpt-like"/>
</dbReference>
<keyword evidence="6" id="KW-0732">Signal</keyword>
<dbReference type="STRING" id="1150469.RSPPHO_02602"/>
<comment type="similarity">
    <text evidence="2 10 11">Belongs to the TonB-dependent receptor family.</text>
</comment>
<dbReference type="GO" id="GO:0009279">
    <property type="term" value="C:cell outer membrane"/>
    <property type="evidence" value="ECO:0007669"/>
    <property type="project" value="UniProtKB-SubCell"/>
</dbReference>
<organism evidence="15 16">
    <name type="scientific">Pararhodospirillum photometricum DSM 122</name>
    <dbReference type="NCBI Taxonomy" id="1150469"/>
    <lineage>
        <taxon>Bacteria</taxon>
        <taxon>Pseudomonadati</taxon>
        <taxon>Pseudomonadota</taxon>
        <taxon>Alphaproteobacteria</taxon>
        <taxon>Rhodospirillales</taxon>
        <taxon>Rhodospirillaceae</taxon>
        <taxon>Pararhodospirillum</taxon>
    </lineage>
</organism>
<dbReference type="PROSITE" id="PS52016">
    <property type="entry name" value="TONB_DEPENDENT_REC_3"/>
    <property type="match status" value="1"/>
</dbReference>
<keyword evidence="5 10" id="KW-0812">Transmembrane</keyword>
<dbReference type="Pfam" id="PF00593">
    <property type="entry name" value="TonB_dep_Rec_b-barrel"/>
    <property type="match status" value="1"/>
</dbReference>
<protein>
    <submittedName>
        <fullName evidence="15">TonB-dependent hemoglobin</fullName>
    </submittedName>
</protein>
<dbReference type="GO" id="GO:0015344">
    <property type="term" value="F:siderophore uptake transmembrane transporter activity"/>
    <property type="evidence" value="ECO:0007669"/>
    <property type="project" value="TreeGrafter"/>
</dbReference>
<dbReference type="RefSeq" id="WP_014415859.1">
    <property type="nucleotide sequence ID" value="NC_017059.1"/>
</dbReference>
<dbReference type="GO" id="GO:0044718">
    <property type="term" value="P:siderophore transmembrane transport"/>
    <property type="evidence" value="ECO:0007669"/>
    <property type="project" value="TreeGrafter"/>
</dbReference>
<dbReference type="Pfam" id="PF07715">
    <property type="entry name" value="Plug"/>
    <property type="match status" value="1"/>
</dbReference>
<keyword evidence="3 10" id="KW-0813">Transport</keyword>
<evidence type="ECO:0000259" key="13">
    <source>
        <dbReference type="Pfam" id="PF00593"/>
    </source>
</evidence>
<evidence type="ECO:0000256" key="4">
    <source>
        <dbReference type="ARBA" id="ARBA00022452"/>
    </source>
</evidence>
<sequence length="734" mass="79322">MAKGRRTRRGTHDHGRGVLAGGVAGMMVGSVLATTAWAEDPAPSPEGTSATGAVAAPAGEEAGQTVRLAPVSVTATRNPIDPFLYPGMVTVVERESLQTLQSSTPADALKLVPGVAFTGGPRRSGEVPSLRGFTGADVVILVDGMRQNFGSGHDGRFFLDPAALSRVEVLRGSASSLYGSGGTGGVIDFRTPQVDDFLEPDQRFGFTVAGGVQSANKEWLGSLTTYARPMDGVDLLGQVSRRTSGSIRLGGGETLEDSDDSIVSALVKGGVELAPHHRLETSFSRFTNDAREPNNGQGVGGNDIVDKSIHNDNFRVAYLYNDPNNPWVNLDATAYYTTFSADELRLDSNGAGPVGELLTRDVNTLGMRLENRSRVGLGELGGVTFTYGVESYRDSQEGEASASSDRGGVPNADATFVGGFTQAEINLDSPLGLPGHLLLIPGARFDYYSLSSDLVDENTTESRVSPRFGVTYQPREWLMMFANYAEAFRAPTFNEMYLSGVHFQMPIGRGIVNRFVANPDLKPQTTRTVEVGGGLSFHDVITPRDEARVKVSHYRTWGEDFIDLAVNQPTPFADCSPFVRGACDGTTSSVNIPSARLWGTEVEAHYEMHRVRFGLGFSTIDGENTKTGEKLGILTPDTVTLDTALKLPEIDSVVGWRATLAGAFTKVNDPDEKRDAYQVHDLYYTYQPSEGPWQGARLDLGFDNVFDQEYSRVYTDATEVGRSFKMMLSYTQAW</sequence>
<dbReference type="eggNOG" id="COG4771">
    <property type="taxonomic scope" value="Bacteria"/>
</dbReference>
<keyword evidence="9 10" id="KW-0998">Cell outer membrane</keyword>
<evidence type="ECO:0000256" key="12">
    <source>
        <dbReference type="SAM" id="MobiDB-lite"/>
    </source>
</evidence>
<feature type="domain" description="TonB-dependent receptor plug" evidence="14">
    <location>
        <begin position="86"/>
        <end position="186"/>
    </location>
</feature>
<dbReference type="AlphaFoldDB" id="H6SMU3"/>
<evidence type="ECO:0000256" key="3">
    <source>
        <dbReference type="ARBA" id="ARBA00022448"/>
    </source>
</evidence>
<evidence type="ECO:0000256" key="10">
    <source>
        <dbReference type="PROSITE-ProRule" id="PRU01360"/>
    </source>
</evidence>
<evidence type="ECO:0000313" key="15">
    <source>
        <dbReference type="EMBL" id="CCG09228.1"/>
    </source>
</evidence>
<proteinExistence type="inferred from homology"/>
<dbReference type="InterPro" id="IPR012910">
    <property type="entry name" value="Plug_dom"/>
</dbReference>
<evidence type="ECO:0000259" key="14">
    <source>
        <dbReference type="Pfam" id="PF07715"/>
    </source>
</evidence>
<feature type="region of interest" description="Disordered" evidence="12">
    <location>
        <begin position="38"/>
        <end position="62"/>
    </location>
</feature>
<evidence type="ECO:0000256" key="8">
    <source>
        <dbReference type="ARBA" id="ARBA00023136"/>
    </source>
</evidence>
<evidence type="ECO:0000256" key="5">
    <source>
        <dbReference type="ARBA" id="ARBA00022692"/>
    </source>
</evidence>
<keyword evidence="7 11" id="KW-0798">TonB box</keyword>
<reference evidence="15 16" key="1">
    <citation type="submission" date="2012-02" db="EMBL/GenBank/DDBJ databases">
        <title>Shotgun genome sequence of Phaeospirillum photometricum DSM 122.</title>
        <authorList>
            <person name="Duquesne K."/>
            <person name="Sturgis J."/>
        </authorList>
    </citation>
    <scope>NUCLEOTIDE SEQUENCE [LARGE SCALE GENOMIC DNA]</scope>
    <source>
        <strain evidence="16">DSM122</strain>
    </source>
</reference>
<evidence type="ECO:0000256" key="7">
    <source>
        <dbReference type="ARBA" id="ARBA00023077"/>
    </source>
</evidence>
<dbReference type="InterPro" id="IPR000531">
    <property type="entry name" value="Beta-barrel_TonB"/>
</dbReference>
<dbReference type="InterPro" id="IPR037066">
    <property type="entry name" value="Plug_dom_sf"/>
</dbReference>
<dbReference type="SUPFAM" id="SSF56935">
    <property type="entry name" value="Porins"/>
    <property type="match status" value="1"/>
</dbReference>
<evidence type="ECO:0000256" key="6">
    <source>
        <dbReference type="ARBA" id="ARBA00022729"/>
    </source>
</evidence>
<keyword evidence="8 10" id="KW-0472">Membrane</keyword>
<evidence type="ECO:0000256" key="1">
    <source>
        <dbReference type="ARBA" id="ARBA00004571"/>
    </source>
</evidence>
<dbReference type="PATRIC" id="fig|1150469.3.peg.2962"/>